<evidence type="ECO:0000256" key="3">
    <source>
        <dbReference type="ARBA" id="ARBA00005795"/>
    </source>
</evidence>
<dbReference type="PANTHER" id="PTHR14401">
    <property type="entry name" value="CENTROMERE PROTEIN K"/>
    <property type="match status" value="1"/>
</dbReference>
<dbReference type="KEGG" id="dpx:DAPPUDRAFT_330421"/>
<dbReference type="InterPro" id="IPR020993">
    <property type="entry name" value="Centromere_CenpK"/>
</dbReference>
<comment type="similarity">
    <text evidence="3">Belongs to the CENP-K/MCM22 family.</text>
</comment>
<keyword evidence="5 8" id="KW-0175">Coiled coil</keyword>
<evidence type="ECO:0000256" key="4">
    <source>
        <dbReference type="ARBA" id="ARBA00022454"/>
    </source>
</evidence>
<name>E9HJI7_DAPPU</name>
<evidence type="ECO:0000313" key="10">
    <source>
        <dbReference type="Proteomes" id="UP000000305"/>
    </source>
</evidence>
<sequence>MAAYKAVAENEHGTTGLQSDAHPLCHCDIVIYNPMVYLKEKRSLGNKEEELEEERLSELKEKLENAKRQRGEMKNNLKKTIQKYFPESEIPGFTGVYSLLKNLTKRLLDGERDAYVEVQNTWPYYLATLEANGIIEYHPTDRSKVRVVDFSDGRLGQTD</sequence>
<dbReference type="GO" id="GO:0051382">
    <property type="term" value="P:kinetochore assembly"/>
    <property type="evidence" value="ECO:0007669"/>
    <property type="project" value="InterPro"/>
</dbReference>
<dbReference type="EMBL" id="GL732662">
    <property type="protein sequence ID" value="EFX68125.1"/>
    <property type="molecule type" value="Genomic_DNA"/>
</dbReference>
<gene>
    <name evidence="9" type="ORF">DAPPUDRAFT_330421</name>
</gene>
<dbReference type="GO" id="GO:0005634">
    <property type="term" value="C:nucleus"/>
    <property type="evidence" value="ECO:0007669"/>
    <property type="project" value="UniProtKB-SubCell"/>
</dbReference>
<accession>E9HJI7</accession>
<dbReference type="Pfam" id="PF11802">
    <property type="entry name" value="CENP-K"/>
    <property type="match status" value="1"/>
</dbReference>
<dbReference type="Proteomes" id="UP000000305">
    <property type="component" value="Unassembled WGS sequence"/>
</dbReference>
<keyword evidence="4" id="KW-0158">Chromosome</keyword>
<evidence type="ECO:0000256" key="2">
    <source>
        <dbReference type="ARBA" id="ARBA00004584"/>
    </source>
</evidence>
<evidence type="ECO:0000313" key="9">
    <source>
        <dbReference type="EMBL" id="EFX68125.1"/>
    </source>
</evidence>
<feature type="coiled-coil region" evidence="8">
    <location>
        <begin position="46"/>
        <end position="83"/>
    </location>
</feature>
<dbReference type="AlphaFoldDB" id="E9HJI7"/>
<dbReference type="OrthoDB" id="9445768at2759"/>
<dbReference type="HOGENOM" id="CLU_1662556_0_0_1"/>
<protein>
    <submittedName>
        <fullName evidence="9">Uncharacterized protein</fullName>
    </submittedName>
</protein>
<evidence type="ECO:0000256" key="7">
    <source>
        <dbReference type="ARBA" id="ARBA00023328"/>
    </source>
</evidence>
<keyword evidence="7" id="KW-0137">Centromere</keyword>
<reference evidence="9 10" key="1">
    <citation type="journal article" date="2011" name="Science">
        <title>The ecoresponsive genome of Daphnia pulex.</title>
        <authorList>
            <person name="Colbourne J.K."/>
            <person name="Pfrender M.E."/>
            <person name="Gilbert D."/>
            <person name="Thomas W.K."/>
            <person name="Tucker A."/>
            <person name="Oakley T.H."/>
            <person name="Tokishita S."/>
            <person name="Aerts A."/>
            <person name="Arnold G.J."/>
            <person name="Basu M.K."/>
            <person name="Bauer D.J."/>
            <person name="Caceres C.E."/>
            <person name="Carmel L."/>
            <person name="Casola C."/>
            <person name="Choi J.H."/>
            <person name="Detter J.C."/>
            <person name="Dong Q."/>
            <person name="Dusheyko S."/>
            <person name="Eads B.D."/>
            <person name="Frohlich T."/>
            <person name="Geiler-Samerotte K.A."/>
            <person name="Gerlach D."/>
            <person name="Hatcher P."/>
            <person name="Jogdeo S."/>
            <person name="Krijgsveld J."/>
            <person name="Kriventseva E.V."/>
            <person name="Kultz D."/>
            <person name="Laforsch C."/>
            <person name="Lindquist E."/>
            <person name="Lopez J."/>
            <person name="Manak J.R."/>
            <person name="Muller J."/>
            <person name="Pangilinan J."/>
            <person name="Patwardhan R.P."/>
            <person name="Pitluck S."/>
            <person name="Pritham E.J."/>
            <person name="Rechtsteiner A."/>
            <person name="Rho M."/>
            <person name="Rogozin I.B."/>
            <person name="Sakarya O."/>
            <person name="Salamov A."/>
            <person name="Schaack S."/>
            <person name="Shapiro H."/>
            <person name="Shiga Y."/>
            <person name="Skalitzky C."/>
            <person name="Smith Z."/>
            <person name="Souvorov A."/>
            <person name="Sung W."/>
            <person name="Tang Z."/>
            <person name="Tsuchiya D."/>
            <person name="Tu H."/>
            <person name="Vos H."/>
            <person name="Wang M."/>
            <person name="Wolf Y.I."/>
            <person name="Yamagata H."/>
            <person name="Yamada T."/>
            <person name="Ye Y."/>
            <person name="Shaw J.R."/>
            <person name="Andrews J."/>
            <person name="Crease T.J."/>
            <person name="Tang H."/>
            <person name="Lucas S.M."/>
            <person name="Robertson H.M."/>
            <person name="Bork P."/>
            <person name="Koonin E.V."/>
            <person name="Zdobnov E.M."/>
            <person name="Grigoriev I.V."/>
            <person name="Lynch M."/>
            <person name="Boore J.L."/>
        </authorList>
    </citation>
    <scope>NUCLEOTIDE SEQUENCE [LARGE SCALE GENOMIC DNA]</scope>
</reference>
<evidence type="ECO:0000256" key="6">
    <source>
        <dbReference type="ARBA" id="ARBA00023242"/>
    </source>
</evidence>
<dbReference type="PANTHER" id="PTHR14401:SF6">
    <property type="entry name" value="CENTROMERE PROTEIN K"/>
    <property type="match status" value="1"/>
</dbReference>
<keyword evidence="10" id="KW-1185">Reference proteome</keyword>
<proteinExistence type="inferred from homology"/>
<organism evidence="9 10">
    <name type="scientific">Daphnia pulex</name>
    <name type="common">Water flea</name>
    <dbReference type="NCBI Taxonomy" id="6669"/>
    <lineage>
        <taxon>Eukaryota</taxon>
        <taxon>Metazoa</taxon>
        <taxon>Ecdysozoa</taxon>
        <taxon>Arthropoda</taxon>
        <taxon>Crustacea</taxon>
        <taxon>Branchiopoda</taxon>
        <taxon>Diplostraca</taxon>
        <taxon>Cladocera</taxon>
        <taxon>Anomopoda</taxon>
        <taxon>Daphniidae</taxon>
        <taxon>Daphnia</taxon>
    </lineage>
</organism>
<comment type="subcellular location">
    <subcellularLocation>
        <location evidence="2">Chromosome</location>
        <location evidence="2">Centromere</location>
    </subcellularLocation>
    <subcellularLocation>
        <location evidence="1">Nucleus</location>
    </subcellularLocation>
</comment>
<evidence type="ECO:0000256" key="1">
    <source>
        <dbReference type="ARBA" id="ARBA00004123"/>
    </source>
</evidence>
<dbReference type="GO" id="GO:0000775">
    <property type="term" value="C:chromosome, centromeric region"/>
    <property type="evidence" value="ECO:0007669"/>
    <property type="project" value="UniProtKB-SubCell"/>
</dbReference>
<evidence type="ECO:0000256" key="5">
    <source>
        <dbReference type="ARBA" id="ARBA00023054"/>
    </source>
</evidence>
<dbReference type="GO" id="GO:0000070">
    <property type="term" value="P:mitotic sister chromatid segregation"/>
    <property type="evidence" value="ECO:0000318"/>
    <property type="project" value="GO_Central"/>
</dbReference>
<dbReference type="InParanoid" id="E9HJI7"/>
<evidence type="ECO:0000256" key="8">
    <source>
        <dbReference type="SAM" id="Coils"/>
    </source>
</evidence>
<keyword evidence="6" id="KW-0539">Nucleus</keyword>